<dbReference type="PANTHER" id="PTHR43734:SF1">
    <property type="entry name" value="PHYTOENE DESATURASE"/>
    <property type="match status" value="1"/>
</dbReference>
<sequence length="238" mass="27439">MNADFAWGLQNLIPDQKRQKYNNQKLEGKKYSCSTFMLYLGLDKKYDHLLHNNVFISGDYKNNFMEIEESKVLSRDPSFYVQNASVTDPSLAPDGHSALYVLVPVPNLRSNIDWSRKTGSFRNTVIKLLEDRAGLTDIKDHIKYEKMITPLDWKEELHVGFGATFNLAHNLNQMLYFRPHNKFEEFDNMWLVGGGTNPGSGLPTIYESGRITANIMCNKYKLNYKEVNIQHNTYSLQG</sequence>
<dbReference type="HOGENOM" id="CLU_1164601_0_0_9"/>
<organism evidence="1 2">
    <name type="scientific">Halothermothrix orenii (strain H 168 / OCM 544 / DSM 9562)</name>
    <dbReference type="NCBI Taxonomy" id="373903"/>
    <lineage>
        <taxon>Bacteria</taxon>
        <taxon>Bacillati</taxon>
        <taxon>Bacillota</taxon>
        <taxon>Clostridia</taxon>
        <taxon>Halanaerobiales</taxon>
        <taxon>Halothermotrichaceae</taxon>
        <taxon>Halothermothrix</taxon>
    </lineage>
</organism>
<name>B8D263_HALOH</name>
<dbReference type="PANTHER" id="PTHR43734">
    <property type="entry name" value="PHYTOENE DESATURASE"/>
    <property type="match status" value="1"/>
</dbReference>
<evidence type="ECO:0000313" key="1">
    <source>
        <dbReference type="EMBL" id="ACL69290.1"/>
    </source>
</evidence>
<accession>B8D263</accession>
<protein>
    <submittedName>
        <fullName evidence="1">Phytoene dehydrogenase C terminal region</fullName>
    </submittedName>
</protein>
<keyword evidence="2" id="KW-1185">Reference proteome</keyword>
<dbReference type="AlphaFoldDB" id="B8D263"/>
<reference evidence="1 2" key="1">
    <citation type="journal article" date="2009" name="PLoS ONE">
        <title>Genome analysis of the anaerobic thermohalophilic bacterium Halothermothrix orenii.</title>
        <authorList>
            <person name="Mavromatis K."/>
            <person name="Ivanova N."/>
            <person name="Anderson I."/>
            <person name="Lykidis A."/>
            <person name="Hooper S.D."/>
            <person name="Sun H."/>
            <person name="Kunin V."/>
            <person name="Lapidus A."/>
            <person name="Hugenholtz P."/>
            <person name="Patel B."/>
            <person name="Kyrpides N.C."/>
        </authorList>
    </citation>
    <scope>NUCLEOTIDE SEQUENCE [LARGE SCALE GENOMIC DNA]</scope>
    <source>
        <strain evidence="2">H 168 / OCM 544 / DSM 9562</strain>
    </source>
</reference>
<proteinExistence type="predicted"/>
<dbReference type="EMBL" id="CP001098">
    <property type="protein sequence ID" value="ACL69290.1"/>
    <property type="molecule type" value="Genomic_DNA"/>
</dbReference>
<dbReference type="STRING" id="373903.Hore_05325"/>
<dbReference type="KEGG" id="hor:Hore_05325"/>
<gene>
    <name evidence="1" type="ordered locus">Hore_05325</name>
</gene>
<evidence type="ECO:0000313" key="2">
    <source>
        <dbReference type="Proteomes" id="UP000000719"/>
    </source>
</evidence>
<dbReference type="Proteomes" id="UP000000719">
    <property type="component" value="Chromosome"/>
</dbReference>
<dbReference type="eggNOG" id="COG1233">
    <property type="taxonomic scope" value="Bacteria"/>
</dbReference>